<evidence type="ECO:0000313" key="2">
    <source>
        <dbReference type="EMBL" id="PWR11110.1"/>
    </source>
</evidence>
<dbReference type="AlphaFoldDB" id="A0A317DAJ7"/>
<evidence type="ECO:0000256" key="1">
    <source>
        <dbReference type="SAM" id="MobiDB-lite"/>
    </source>
</evidence>
<protein>
    <submittedName>
        <fullName evidence="2">Uncharacterized protein</fullName>
    </submittedName>
</protein>
<proteinExistence type="predicted"/>
<feature type="compositionally biased region" description="Polar residues" evidence="1">
    <location>
        <begin position="119"/>
        <end position="130"/>
    </location>
</feature>
<sequence length="174" mass="17820">MYRSQYRWAMFATPRLLEGPSRTGPELRVGVGVAAVDVGGAEGVTDGVALGVADGVTDGVALGVAEDLRGVAELGAADGIPEWVIGCSTASDGVVAADIGKLPAGGRPDPHMNARAHSSAPTASPPTGISQRRRGLAGRERPATSRWCLLRGRPSSAPGSCGSDSSWWYSLRPA</sequence>
<accession>A0A317DAJ7</accession>
<feature type="region of interest" description="Disordered" evidence="1">
    <location>
        <begin position="105"/>
        <end position="165"/>
    </location>
</feature>
<gene>
    <name evidence="2" type="ORF">DKT69_27385</name>
</gene>
<reference evidence="2 3" key="1">
    <citation type="submission" date="2018-05" db="EMBL/GenBank/DDBJ databases">
        <title>Micromonosporas from Atacama Desert.</title>
        <authorList>
            <person name="Carro L."/>
            <person name="Golinska P."/>
            <person name="Klenk H.-P."/>
            <person name="Goodfellow M."/>
        </authorList>
    </citation>
    <scope>NUCLEOTIDE SEQUENCE [LARGE SCALE GENOMIC DNA]</scope>
    <source>
        <strain evidence="2 3">4G51</strain>
    </source>
</reference>
<dbReference type="EMBL" id="QGKS01000333">
    <property type="protein sequence ID" value="PWR11110.1"/>
    <property type="molecule type" value="Genomic_DNA"/>
</dbReference>
<name>A0A317DAJ7_9ACTN</name>
<comment type="caution">
    <text evidence="2">The sequence shown here is derived from an EMBL/GenBank/DDBJ whole genome shotgun (WGS) entry which is preliminary data.</text>
</comment>
<organism evidence="2 3">
    <name type="scientific">Micromonospora sicca</name>
    <dbReference type="NCBI Taxonomy" id="2202420"/>
    <lineage>
        <taxon>Bacteria</taxon>
        <taxon>Bacillati</taxon>
        <taxon>Actinomycetota</taxon>
        <taxon>Actinomycetes</taxon>
        <taxon>Micromonosporales</taxon>
        <taxon>Micromonosporaceae</taxon>
        <taxon>Micromonospora</taxon>
    </lineage>
</organism>
<dbReference type="Proteomes" id="UP000246050">
    <property type="component" value="Unassembled WGS sequence"/>
</dbReference>
<feature type="compositionally biased region" description="Low complexity" evidence="1">
    <location>
        <begin position="154"/>
        <end position="165"/>
    </location>
</feature>
<evidence type="ECO:0000313" key="3">
    <source>
        <dbReference type="Proteomes" id="UP000246050"/>
    </source>
</evidence>